<dbReference type="PANTHER" id="PTHR34220:SF7">
    <property type="entry name" value="SENSOR HISTIDINE KINASE YPDA"/>
    <property type="match status" value="1"/>
</dbReference>
<comment type="caution">
    <text evidence="4">The sequence shown here is derived from an EMBL/GenBank/DDBJ whole genome shotgun (WGS) entry which is preliminary data.</text>
</comment>
<feature type="transmembrane region" description="Helical" evidence="1">
    <location>
        <begin position="295"/>
        <end position="314"/>
    </location>
</feature>
<keyword evidence="1" id="KW-0812">Transmembrane</keyword>
<feature type="transmembrane region" description="Helical" evidence="1">
    <location>
        <begin position="243"/>
        <end position="263"/>
    </location>
</feature>
<dbReference type="InterPro" id="IPR010559">
    <property type="entry name" value="Sig_transdc_His_kin_internal"/>
</dbReference>
<protein>
    <recommendedName>
        <fullName evidence="6">Signal transduction histidine kinase internal region domain-containing protein</fullName>
    </recommendedName>
</protein>
<evidence type="ECO:0008006" key="6">
    <source>
        <dbReference type="Google" id="ProtNLM"/>
    </source>
</evidence>
<accession>A0A358E1E3</accession>
<evidence type="ECO:0000259" key="2">
    <source>
        <dbReference type="Pfam" id="PF06580"/>
    </source>
</evidence>
<keyword evidence="1" id="KW-0472">Membrane</keyword>
<evidence type="ECO:0000313" key="5">
    <source>
        <dbReference type="Proteomes" id="UP000264779"/>
    </source>
</evidence>
<feature type="domain" description="7TM-DISM receptor extracellular" evidence="3">
    <location>
        <begin position="182"/>
        <end position="359"/>
    </location>
</feature>
<dbReference type="PANTHER" id="PTHR34220">
    <property type="entry name" value="SENSOR HISTIDINE KINASE YPDA"/>
    <property type="match status" value="1"/>
</dbReference>
<dbReference type="GO" id="GO:0016020">
    <property type="term" value="C:membrane"/>
    <property type="evidence" value="ECO:0007669"/>
    <property type="project" value="InterPro"/>
</dbReference>
<keyword evidence="1" id="KW-1133">Transmembrane helix</keyword>
<evidence type="ECO:0000256" key="1">
    <source>
        <dbReference type="SAM" id="Phobius"/>
    </source>
</evidence>
<feature type="transmembrane region" description="Helical" evidence="1">
    <location>
        <begin position="206"/>
        <end position="223"/>
    </location>
</feature>
<dbReference type="GO" id="GO:0000155">
    <property type="term" value="F:phosphorelay sensor kinase activity"/>
    <property type="evidence" value="ECO:0007669"/>
    <property type="project" value="InterPro"/>
</dbReference>
<dbReference type="InterPro" id="IPR011623">
    <property type="entry name" value="7TMR_DISM_rcpt_extracell_dom1"/>
</dbReference>
<reference evidence="4 5" key="1">
    <citation type="journal article" date="2018" name="Nat. Biotechnol.">
        <title>A standardized bacterial taxonomy based on genome phylogeny substantially revises the tree of life.</title>
        <authorList>
            <person name="Parks D.H."/>
            <person name="Chuvochina M."/>
            <person name="Waite D.W."/>
            <person name="Rinke C."/>
            <person name="Skarshewski A."/>
            <person name="Chaumeil P.A."/>
            <person name="Hugenholtz P."/>
        </authorList>
    </citation>
    <scope>NUCLEOTIDE SEQUENCE [LARGE SCALE GENOMIC DNA]</scope>
    <source>
        <strain evidence="4">UBA11621</strain>
    </source>
</reference>
<feature type="transmembrane region" description="Helical" evidence="1">
    <location>
        <begin position="346"/>
        <end position="363"/>
    </location>
</feature>
<dbReference type="Proteomes" id="UP000264779">
    <property type="component" value="Unassembled WGS sequence"/>
</dbReference>
<dbReference type="Pfam" id="PF06580">
    <property type="entry name" value="His_kinase"/>
    <property type="match status" value="1"/>
</dbReference>
<evidence type="ECO:0000259" key="3">
    <source>
        <dbReference type="Pfam" id="PF07695"/>
    </source>
</evidence>
<feature type="transmembrane region" description="Helical" evidence="1">
    <location>
        <begin position="320"/>
        <end position="337"/>
    </location>
</feature>
<feature type="transmembrane region" description="Helical" evidence="1">
    <location>
        <begin position="269"/>
        <end position="288"/>
    </location>
</feature>
<dbReference type="EMBL" id="DONK01000161">
    <property type="protein sequence ID" value="HBU51775.1"/>
    <property type="molecule type" value="Genomic_DNA"/>
</dbReference>
<sequence>MLMTMLIWGVVLLHEQPTHSPTFPSQVSILYSGQEEVPAENDPRWRAHSQSDIELSNEVRWLKFTLAFNATSNGSQGVQQTESAPKGLFVSILGAFSVYLNGYHIGDNGMPATAESKELPGEIDSIFILPSQYLNTGDNTVMVRLSSEFRPDTAQSSGFWVFADDFETLAAINEWRIRLPLMMLSGLVLVAMYSFVVYFSSLKEPAYLWFSCLCTMLILLILAESWRGLFGYSYQWHILRMEIVLGLTLVISLVLPLFFLSFFRYSKTWVISTLLVLVMASCGVLLYFDGYDYRSFLLFSVSLLISFIIGVASIYKRKKYAWLMTMGIVVFVSPVLINRFSFMDQYFFVSFSGLALLLLLVLSQTHAERQRALTQSTLTTQRLQLELIKKQLQPHFILNTLTAIEEWIEIAPKEAIGFIQALASEFRQMASLSDRALIALQQEVALCESHLKIMGYRFDAHFSLQKPEMSENKGQQLIPPGVLLTLIENAFSHNRYGSGEYQFSLSFSEQQEDEAQGVSVENAKHDKNKRPSTTLLFKAQLTQHYSYQTSALENKEGTGVGTKYIKARLTEAFGNNWKLVEFIEDKYWVTKLTFPTTFVSGEQSNAHAEQTEQITLQTL</sequence>
<proteinExistence type="predicted"/>
<dbReference type="Pfam" id="PF07695">
    <property type="entry name" value="7TMR-DISM_7TM"/>
    <property type="match status" value="1"/>
</dbReference>
<name>A0A358E1E3_9ALTE</name>
<organism evidence="4 5">
    <name type="scientific">Alteromonas australica</name>
    <dbReference type="NCBI Taxonomy" id="589873"/>
    <lineage>
        <taxon>Bacteria</taxon>
        <taxon>Pseudomonadati</taxon>
        <taxon>Pseudomonadota</taxon>
        <taxon>Gammaproteobacteria</taxon>
        <taxon>Alteromonadales</taxon>
        <taxon>Alteromonadaceae</taxon>
        <taxon>Alteromonas/Salinimonas group</taxon>
        <taxon>Alteromonas</taxon>
    </lineage>
</organism>
<dbReference type="AlphaFoldDB" id="A0A358E1E3"/>
<dbReference type="InterPro" id="IPR050640">
    <property type="entry name" value="Bact_2-comp_sensor_kinase"/>
</dbReference>
<gene>
    <name evidence="4" type="ORF">DEB45_10980</name>
</gene>
<evidence type="ECO:0000313" key="4">
    <source>
        <dbReference type="EMBL" id="HBU51775.1"/>
    </source>
</evidence>
<feature type="transmembrane region" description="Helical" evidence="1">
    <location>
        <begin position="181"/>
        <end position="200"/>
    </location>
</feature>
<feature type="domain" description="Signal transduction histidine kinase internal region" evidence="2">
    <location>
        <begin position="384"/>
        <end position="460"/>
    </location>
</feature>